<gene>
    <name evidence="3" type="ORF">nbrc107696_41050</name>
</gene>
<evidence type="ECO:0000313" key="4">
    <source>
        <dbReference type="Proteomes" id="UP000444960"/>
    </source>
</evidence>
<evidence type="ECO:0000313" key="3">
    <source>
        <dbReference type="EMBL" id="GEE03659.1"/>
    </source>
</evidence>
<dbReference type="PROSITE" id="PS01227">
    <property type="entry name" value="UPF0012"/>
    <property type="match status" value="1"/>
</dbReference>
<dbReference type="InterPro" id="IPR003010">
    <property type="entry name" value="C-N_Hydrolase"/>
</dbReference>
<dbReference type="PROSITE" id="PS50263">
    <property type="entry name" value="CN_HYDROLASE"/>
    <property type="match status" value="1"/>
</dbReference>
<dbReference type="OrthoDB" id="4008466at2"/>
<comment type="caution">
    <text evidence="3">The sequence shown here is derived from an EMBL/GenBank/DDBJ whole genome shotgun (WGS) entry which is preliminary data.</text>
</comment>
<proteinExistence type="inferred from homology"/>
<accession>A0A7I9VE77</accession>
<feature type="domain" description="CN hydrolase" evidence="2">
    <location>
        <begin position="1"/>
        <end position="240"/>
    </location>
</feature>
<dbReference type="AlphaFoldDB" id="A0A7I9VE77"/>
<dbReference type="Proteomes" id="UP000444960">
    <property type="component" value="Unassembled WGS sequence"/>
</dbReference>
<dbReference type="GO" id="GO:0016787">
    <property type="term" value="F:hydrolase activity"/>
    <property type="evidence" value="ECO:0007669"/>
    <property type="project" value="UniProtKB-KW"/>
</dbReference>
<dbReference type="PANTHER" id="PTHR23088:SF27">
    <property type="entry name" value="DEAMINATED GLUTATHIONE AMIDASE"/>
    <property type="match status" value="1"/>
</dbReference>
<evidence type="ECO:0000256" key="1">
    <source>
        <dbReference type="ARBA" id="ARBA00010613"/>
    </source>
</evidence>
<organism evidence="3 4">
    <name type="scientific">Gordonia spumicola</name>
    <dbReference type="NCBI Taxonomy" id="589161"/>
    <lineage>
        <taxon>Bacteria</taxon>
        <taxon>Bacillati</taxon>
        <taxon>Actinomycetota</taxon>
        <taxon>Actinomycetes</taxon>
        <taxon>Mycobacteriales</taxon>
        <taxon>Gordoniaceae</taxon>
        <taxon>Gordonia</taxon>
    </lineage>
</organism>
<comment type="similarity">
    <text evidence="1">Belongs to the carbon-nitrogen hydrolase superfamily. NIT1/NIT2 family.</text>
</comment>
<keyword evidence="3" id="KW-0378">Hydrolase</keyword>
<keyword evidence="4" id="KW-1185">Reference proteome</keyword>
<dbReference type="Gene3D" id="3.60.110.10">
    <property type="entry name" value="Carbon-nitrogen hydrolase"/>
    <property type="match status" value="1"/>
</dbReference>
<dbReference type="PANTHER" id="PTHR23088">
    <property type="entry name" value="NITRILASE-RELATED"/>
    <property type="match status" value="1"/>
</dbReference>
<reference evidence="4" key="1">
    <citation type="submission" date="2019-06" db="EMBL/GenBank/DDBJ databases">
        <title>Gordonia isolated from sludge of a wastewater treatment plant.</title>
        <authorList>
            <person name="Tamura T."/>
            <person name="Aoyama K."/>
            <person name="Kang Y."/>
            <person name="Saito S."/>
            <person name="Akiyama N."/>
            <person name="Yazawa K."/>
            <person name="Gonoi T."/>
            <person name="Mikami Y."/>
        </authorList>
    </citation>
    <scope>NUCLEOTIDE SEQUENCE [LARGE SCALE GENOMIC DNA]</scope>
    <source>
        <strain evidence="4">NBRC 107696</strain>
    </source>
</reference>
<dbReference type="CDD" id="cd07583">
    <property type="entry name" value="nitrilase_5"/>
    <property type="match status" value="1"/>
</dbReference>
<dbReference type="SUPFAM" id="SSF56317">
    <property type="entry name" value="Carbon-nitrogen hydrolase"/>
    <property type="match status" value="1"/>
</dbReference>
<dbReference type="EMBL" id="BJOV01000005">
    <property type="protein sequence ID" value="GEE03659.1"/>
    <property type="molecule type" value="Genomic_DNA"/>
</dbReference>
<sequence>MRIAMVQIASADEETPDARLARVTEMVRGVPTDVDLIVLPELWKVGFCHFDEYAAAAEPLDGPTVTAMSAIAAERGCLVHMGSIVRRADDGALYNTSVLLGADGSIVHTYDKVHLFGYKSVEPEILTPGTHVDAVDTEFGALAAATCYDLRFPPLWASLGETGADIVIVPAAWPARRRTHWQLLTGARAVDNQVYVVAVNAVGTHAGVELGGHSRVVDPWGEVVAEGGVDEGVTVVQIDPSVVTATRTEFPVLRDRLTDYTTIEIRKAVHA</sequence>
<evidence type="ECO:0000259" key="2">
    <source>
        <dbReference type="PROSITE" id="PS50263"/>
    </source>
</evidence>
<name>A0A7I9VE77_9ACTN</name>
<dbReference type="InterPro" id="IPR036526">
    <property type="entry name" value="C-N_Hydrolase_sf"/>
</dbReference>
<dbReference type="InterPro" id="IPR001110">
    <property type="entry name" value="UPF0012_CS"/>
</dbReference>
<protein>
    <submittedName>
        <fullName evidence="3">Hydrolase</fullName>
    </submittedName>
</protein>
<dbReference type="RefSeq" id="WP_161897145.1">
    <property type="nucleotide sequence ID" value="NZ_BJOV01000005.1"/>
</dbReference>
<dbReference type="Pfam" id="PF00795">
    <property type="entry name" value="CN_hydrolase"/>
    <property type="match status" value="1"/>
</dbReference>